<name>A0A1I5UHF1_9SPHN</name>
<dbReference type="AlphaFoldDB" id="A0A1I5UHF1"/>
<reference evidence="3 4" key="1">
    <citation type="submission" date="2016-10" db="EMBL/GenBank/DDBJ databases">
        <authorList>
            <person name="de Groot N.N."/>
        </authorList>
    </citation>
    <scope>NUCLEOTIDE SEQUENCE [LARGE SCALE GENOMIC DNA]</scope>
    <source>
        <strain evidence="3 4">CGMCC 1.9113</strain>
    </source>
</reference>
<keyword evidence="2" id="KW-0812">Transmembrane</keyword>
<sequence length="1056" mass="110337">MEGAGQRVDDNSDLPPRRRPRRRRRIAALLAVVIVAALIVLWSQRRTIAGRFVDRELATRGVPARYAIADLGLGRQRLTDVVIGDPAHPDLVADWIETRVGYGLGGPRLEGVAAGRVRLRGRLVDGRVSLGAIDRLLPPPSGAPLTLPKLDVDVEDARLRLDTAYGIVGVRLAGRGRLDDGFSGQLAIAADRLERDGCAATGVRAAWRVRTTGVDRRDGQGLRLDGPLLAERLRCAGVSIADWRSDLHGRVALGAPRRSAIEARIATGPVAHARGSAAAVAGTLAYDGRGAERGGRVDLTARAVRAAGARAGSARLMGDLAIRRDGVIGYHGRIALAEADLSALVPSLGGRAPGTPVAPLLDRVGEALHAAARRGQAEATVHAEIGDAVALSVESARWQAASGAVATLAPQDDDGAAMRWRSGAGVVADARLALAGGDLPSARITVSRPAAGRAWRGTATIAPYSVGTARLATTPVAFALTDRGALRLSTQATVSGPLGDGRVEALVLPIDLRRDVGGELVLNPGCAPVGWRALAVGPLALDAGQLRLCPTGPALVSVRDGRVDGGARTPGARLRGRLGGSPLLLDLGAADIGLGSRSFTVADVTALIGSPERRSRLSIAMLTGSLAGGPAGTFVGGGGQIGAVPLVLSAAQGRWAFANGALTLDGSMAVADAAASPRFKPMVVRDVDLRLAGGRITANGTLIEPVTDTRVATVRLDHLLGAGTGSADLSIPSLVFKQGFQPDLLTPLTFGVVADVRGTVTGAARIDWGPKGVRSTGDFATEAMDLAAAFGPVTGIATTLHFTDLLAMRTAPGQVATVRTVNPGIPVENGTIRYALEGPTLVRVEGAHWPFAGGTLTLEPTLLDFSENKERRLTFRVRGAAADQFLQQFDFDNLNATGIFDGVLPMVFDQSGGRIVDGQLAVREGGGTLAYVGALGQEQLGLWGNLAFQALKSLRYRSLTLRLNGPLTGEMVTDVRFAGISQGEGAKGNFIVRRLQRLPFVFNIRITAPFRGLLDSAQSFYDPKRLIQRNLPALLEEQNKRTNPPPVQPSASETVR</sequence>
<protein>
    <submittedName>
        <fullName evidence="3">Dicarboxylate transport</fullName>
    </submittedName>
</protein>
<keyword evidence="2" id="KW-1133">Transmembrane helix</keyword>
<gene>
    <name evidence="3" type="ORF">SAMN04488241_111175</name>
</gene>
<evidence type="ECO:0000256" key="1">
    <source>
        <dbReference type="SAM" id="MobiDB-lite"/>
    </source>
</evidence>
<accession>A0A1I5UHF1</accession>
<proteinExistence type="predicted"/>
<evidence type="ECO:0000313" key="3">
    <source>
        <dbReference type="EMBL" id="SFP94477.1"/>
    </source>
</evidence>
<dbReference type="Proteomes" id="UP000199586">
    <property type="component" value="Unassembled WGS sequence"/>
</dbReference>
<evidence type="ECO:0000256" key="2">
    <source>
        <dbReference type="SAM" id="Phobius"/>
    </source>
</evidence>
<feature type="transmembrane region" description="Helical" evidence="2">
    <location>
        <begin position="26"/>
        <end position="43"/>
    </location>
</feature>
<dbReference type="STRING" id="634430.SAMN04488241_111175"/>
<dbReference type="InterPro" id="IPR021730">
    <property type="entry name" value="YdbH"/>
</dbReference>
<keyword evidence="2" id="KW-0472">Membrane</keyword>
<evidence type="ECO:0000313" key="4">
    <source>
        <dbReference type="Proteomes" id="UP000199586"/>
    </source>
</evidence>
<feature type="region of interest" description="Disordered" evidence="1">
    <location>
        <begin position="1035"/>
        <end position="1056"/>
    </location>
</feature>
<keyword evidence="4" id="KW-1185">Reference proteome</keyword>
<dbReference type="EMBL" id="FOXP01000011">
    <property type="protein sequence ID" value="SFP94477.1"/>
    <property type="molecule type" value="Genomic_DNA"/>
</dbReference>
<dbReference type="OrthoDB" id="7597031at2"/>
<dbReference type="Pfam" id="PF11739">
    <property type="entry name" value="YdbH-like"/>
    <property type="match status" value="1"/>
</dbReference>
<organism evidence="3 4">
    <name type="scientific">Sphingomonas rubra</name>
    <dbReference type="NCBI Taxonomy" id="634430"/>
    <lineage>
        <taxon>Bacteria</taxon>
        <taxon>Pseudomonadati</taxon>
        <taxon>Pseudomonadota</taxon>
        <taxon>Alphaproteobacteria</taxon>
        <taxon>Sphingomonadales</taxon>
        <taxon>Sphingomonadaceae</taxon>
        <taxon>Sphingomonas</taxon>
    </lineage>
</organism>